<evidence type="ECO:0000256" key="3">
    <source>
        <dbReference type="PROSITE-ProRule" id="PRU00023"/>
    </source>
</evidence>
<sequence length="1260" mass="136949">MDSDDDPRAHAVVDVDGADVVDMDDATPVLGSPAVPLHEHEHEHAPARPLSHDPCLIAASLDSLDDDEVDELHIASQRSIARSQTWHVRSSLTAAPTVQHPSPAVRKAVSTLAVTEPHDFLGPLSIRVKTIGDAKPPLRSPKPDANLMPSDRGDGLPSDLAAVHLSASRASHDVASAVAMDGAGDTQRGASPVAPGPHCWPRCSREALRRWYGRVLNSYFAFWLVSCSLAVAALETVAVLGHIFMPDKLPSPDERPTLSTPELANLTSDELIEFWLDSLCPEPYESITTLHFVALPTVLLALPVLFPSSWSELYRARSQDRRIVRRPYLLLCEPLVTGEIIFLIYFAIAELRRIVWKWFACDPPPSNRAALHLVTLIALWCVLWWQVIVFCRFLAHLKLQAGGLNDARHTSGLGAGFLGMVSSPFALCSERRRQLQTFKKRLYSAAARGDAVEVQRLIASAPEDFGVDDPSALYRQAPVLWLYACASSLKNPLHVAAMRGDLDTVRVLLDHGWDVNALDKVARVNFNLGLVFRIVTRLLMKTQDRQRSPLRSVVVSVLLPPLHGAAAAGHVPVVRELLARGADVNALPRASFYYPAAVVPAIFVADDPQVLRLLVAHGANFLHIATTSLPGFGDIYATPLQRSAFTQRSANTEFLLECGADVALTPLHAAAASERDDPRRVRALLGRGTHVDSLGERVAGVHRRTPLHWAAVVGNAVTAAQLLAHGADPNARDRYGRTPLHWAARNNHAAVVRQLMDHGVDAKAEDDAGVPVLAFAAGADGVGVEVVAALLAHGASLRSQLSITGDTPLHVALQRENRATALALIKCGANLLLENHAGRRAVDCTTSTELQFTLKKEAGTRDVMISYTHTHFALAARVREYLESQGGLTCWMDTMDPSGIGGGAVWREEIARGIHNCSLVLSIVCEGYDRSQWCLKELALARQLRKPVLALVVEEPSNPLELDALVPPRDRVPFRDFIRGPPRMRAPRCIEFDVDSAAFDTAWRAVLPRIRAAMASERLLDGELEAQEPATDKAARLPRLSQLRPSTRPVVLLFSPLKKSLLRERLARDLERVGFDSLVLEVSERERRSSRRRSSAGSPETRPHSPDDWAQQFAKSKLLVLLLETENSAGADGSSPALSSSSSALSPPVSSATTRAAAAEVAREAASAVTLVLRAAQRARPRVTVFPVVAQANFLSFSHLYTLARSELLYVVDGLSAAKAAPAVLRQLRQHATSMALPPPLPLPPPPPPPSKGDRPQLSV</sequence>
<dbReference type="InterPro" id="IPR000157">
    <property type="entry name" value="TIR_dom"/>
</dbReference>
<feature type="repeat" description="ANK" evidence="3">
    <location>
        <begin position="804"/>
        <end position="836"/>
    </location>
</feature>
<name>A0AAD5LQS0_PYTIN</name>
<feature type="transmembrane region" description="Helical" evidence="5">
    <location>
        <begin position="219"/>
        <end position="245"/>
    </location>
</feature>
<feature type="transmembrane region" description="Helical" evidence="5">
    <location>
        <begin position="287"/>
        <end position="307"/>
    </location>
</feature>
<keyword evidence="5" id="KW-0472">Membrane</keyword>
<evidence type="ECO:0000256" key="5">
    <source>
        <dbReference type="SAM" id="Phobius"/>
    </source>
</evidence>
<reference evidence="7" key="1">
    <citation type="submission" date="2021-12" db="EMBL/GenBank/DDBJ databases">
        <title>Prjna785345.</title>
        <authorList>
            <person name="Rujirawat T."/>
            <person name="Krajaejun T."/>
        </authorList>
    </citation>
    <scope>NUCLEOTIDE SEQUENCE</scope>
    <source>
        <strain evidence="7">Pi057C3</strain>
    </source>
</reference>
<dbReference type="InterPro" id="IPR002110">
    <property type="entry name" value="Ankyrin_rpt"/>
</dbReference>
<evidence type="ECO:0000256" key="1">
    <source>
        <dbReference type="ARBA" id="ARBA00022737"/>
    </source>
</evidence>
<dbReference type="PROSITE" id="PS50104">
    <property type="entry name" value="TIR"/>
    <property type="match status" value="1"/>
</dbReference>
<feature type="transmembrane region" description="Helical" evidence="5">
    <location>
        <begin position="369"/>
        <end position="395"/>
    </location>
</feature>
<evidence type="ECO:0000256" key="2">
    <source>
        <dbReference type="ARBA" id="ARBA00023043"/>
    </source>
</evidence>
<keyword evidence="5" id="KW-0812">Transmembrane</keyword>
<dbReference type="InterPro" id="IPR035897">
    <property type="entry name" value="Toll_tir_struct_dom_sf"/>
</dbReference>
<dbReference type="Proteomes" id="UP001209570">
    <property type="component" value="Unassembled WGS sequence"/>
</dbReference>
<dbReference type="SUPFAM" id="SSF52200">
    <property type="entry name" value="Toll/Interleukin receptor TIR domain"/>
    <property type="match status" value="1"/>
</dbReference>
<feature type="compositionally biased region" description="Pro residues" evidence="4">
    <location>
        <begin position="1237"/>
        <end position="1251"/>
    </location>
</feature>
<dbReference type="EMBL" id="JAKCXM010000023">
    <property type="protein sequence ID" value="KAJ0407219.1"/>
    <property type="molecule type" value="Genomic_DNA"/>
</dbReference>
<feature type="transmembrane region" description="Helical" evidence="5">
    <location>
        <begin position="328"/>
        <end position="349"/>
    </location>
</feature>
<dbReference type="PROSITE" id="PS50088">
    <property type="entry name" value="ANK_REPEAT"/>
    <property type="match status" value="6"/>
</dbReference>
<keyword evidence="2 3" id="KW-0040">ANK repeat</keyword>
<dbReference type="InterPro" id="IPR036770">
    <property type="entry name" value="Ankyrin_rpt-contain_sf"/>
</dbReference>
<dbReference type="Gene3D" id="3.40.50.10140">
    <property type="entry name" value="Toll/interleukin-1 receptor homology (TIR) domain"/>
    <property type="match status" value="1"/>
</dbReference>
<dbReference type="Pfam" id="PF00023">
    <property type="entry name" value="Ank"/>
    <property type="match status" value="3"/>
</dbReference>
<dbReference type="PANTHER" id="PTHR24198">
    <property type="entry name" value="ANKYRIN REPEAT AND PROTEIN KINASE DOMAIN-CONTAINING PROTEIN"/>
    <property type="match status" value="1"/>
</dbReference>
<dbReference type="SMART" id="SM00248">
    <property type="entry name" value="ANK"/>
    <property type="match status" value="7"/>
</dbReference>
<feature type="domain" description="TIR" evidence="6">
    <location>
        <begin position="859"/>
        <end position="1010"/>
    </location>
</feature>
<accession>A0AAD5LQS0</accession>
<keyword evidence="8" id="KW-1185">Reference proteome</keyword>
<comment type="caution">
    <text evidence="7">The sequence shown here is derived from an EMBL/GenBank/DDBJ whole genome shotgun (WGS) entry which is preliminary data.</text>
</comment>
<proteinExistence type="predicted"/>
<evidence type="ECO:0000256" key="4">
    <source>
        <dbReference type="SAM" id="MobiDB-lite"/>
    </source>
</evidence>
<dbReference type="Pfam" id="PF12796">
    <property type="entry name" value="Ank_2"/>
    <property type="match status" value="1"/>
</dbReference>
<gene>
    <name evidence="7" type="ORF">P43SY_007994</name>
</gene>
<evidence type="ECO:0000313" key="7">
    <source>
        <dbReference type="EMBL" id="KAJ0407219.1"/>
    </source>
</evidence>
<dbReference type="GO" id="GO:0007165">
    <property type="term" value="P:signal transduction"/>
    <property type="evidence" value="ECO:0007669"/>
    <property type="project" value="InterPro"/>
</dbReference>
<feature type="repeat" description="ANK" evidence="3">
    <location>
        <begin position="561"/>
        <end position="589"/>
    </location>
</feature>
<dbReference type="AlphaFoldDB" id="A0AAD5LQS0"/>
<dbReference type="PANTHER" id="PTHR24198:SF165">
    <property type="entry name" value="ANKYRIN REPEAT-CONTAINING PROTEIN-RELATED"/>
    <property type="match status" value="1"/>
</dbReference>
<dbReference type="SUPFAM" id="SSF48403">
    <property type="entry name" value="Ankyrin repeat"/>
    <property type="match status" value="1"/>
</dbReference>
<evidence type="ECO:0000313" key="8">
    <source>
        <dbReference type="Proteomes" id="UP001209570"/>
    </source>
</evidence>
<dbReference type="PRINTS" id="PR01415">
    <property type="entry name" value="ANKYRIN"/>
</dbReference>
<feature type="repeat" description="ANK" evidence="3">
    <location>
        <begin position="735"/>
        <end position="767"/>
    </location>
</feature>
<keyword evidence="1" id="KW-0677">Repeat</keyword>
<dbReference type="PROSITE" id="PS50297">
    <property type="entry name" value="ANK_REP_REGION"/>
    <property type="match status" value="5"/>
</dbReference>
<feature type="region of interest" description="Disordered" evidence="4">
    <location>
        <begin position="1086"/>
        <end position="1108"/>
    </location>
</feature>
<feature type="repeat" description="ANK" evidence="3">
    <location>
        <begin position="488"/>
        <end position="520"/>
    </location>
</feature>
<evidence type="ECO:0000259" key="6">
    <source>
        <dbReference type="PROSITE" id="PS50104"/>
    </source>
</evidence>
<feature type="repeat" description="ANK" evidence="3">
    <location>
        <begin position="702"/>
        <end position="734"/>
    </location>
</feature>
<protein>
    <recommendedName>
        <fullName evidence="6">TIR domain-containing protein</fullName>
    </recommendedName>
</protein>
<dbReference type="Pfam" id="PF13676">
    <property type="entry name" value="TIR_2"/>
    <property type="match status" value="1"/>
</dbReference>
<dbReference type="Gene3D" id="1.25.40.20">
    <property type="entry name" value="Ankyrin repeat-containing domain"/>
    <property type="match status" value="3"/>
</dbReference>
<feature type="region of interest" description="Disordered" evidence="4">
    <location>
        <begin position="1235"/>
        <end position="1260"/>
    </location>
</feature>
<feature type="repeat" description="ANK" evidence="3">
    <location>
        <begin position="662"/>
        <end position="696"/>
    </location>
</feature>
<organism evidence="7 8">
    <name type="scientific">Pythium insidiosum</name>
    <name type="common">Pythiosis disease agent</name>
    <dbReference type="NCBI Taxonomy" id="114742"/>
    <lineage>
        <taxon>Eukaryota</taxon>
        <taxon>Sar</taxon>
        <taxon>Stramenopiles</taxon>
        <taxon>Oomycota</taxon>
        <taxon>Peronosporomycetes</taxon>
        <taxon>Pythiales</taxon>
        <taxon>Pythiaceae</taxon>
        <taxon>Pythium</taxon>
    </lineage>
</organism>
<keyword evidence="5" id="KW-1133">Transmembrane helix</keyword>